<dbReference type="OMA" id="GWKRDWH"/>
<comment type="catalytic activity">
    <reaction evidence="5">
        <text>N-terminal glycyl-[protein] + tetradecanoyl-CoA = N-tetradecanoylglycyl-[protein] + CoA + H(+)</text>
        <dbReference type="Rhea" id="RHEA:15521"/>
        <dbReference type="Rhea" id="RHEA-COMP:12666"/>
        <dbReference type="Rhea" id="RHEA-COMP:12667"/>
        <dbReference type="ChEBI" id="CHEBI:15378"/>
        <dbReference type="ChEBI" id="CHEBI:57287"/>
        <dbReference type="ChEBI" id="CHEBI:57385"/>
        <dbReference type="ChEBI" id="CHEBI:64723"/>
        <dbReference type="ChEBI" id="CHEBI:133050"/>
        <dbReference type="EC" id="2.3.1.97"/>
    </reaction>
</comment>
<evidence type="ECO:0000256" key="4">
    <source>
        <dbReference type="ARBA" id="ARBA00023315"/>
    </source>
</evidence>
<evidence type="ECO:0000259" key="8">
    <source>
        <dbReference type="Pfam" id="PF01233"/>
    </source>
</evidence>
<feature type="region of interest" description="Disordered" evidence="7">
    <location>
        <begin position="1"/>
        <end position="43"/>
    </location>
</feature>
<evidence type="ECO:0000256" key="7">
    <source>
        <dbReference type="SAM" id="MobiDB-lite"/>
    </source>
</evidence>
<evidence type="ECO:0000256" key="1">
    <source>
        <dbReference type="ARBA" id="ARBA00009469"/>
    </source>
</evidence>
<feature type="domain" description="Glycylpeptide N-tetradecanoyltransferase N-terminal" evidence="8">
    <location>
        <begin position="85"/>
        <end position="242"/>
    </location>
</feature>
<dbReference type="EMBL" id="VLTN01000018">
    <property type="protein sequence ID" value="KAA0152931.1"/>
    <property type="molecule type" value="Genomic_DNA"/>
</dbReference>
<dbReference type="PANTHER" id="PTHR11377">
    <property type="entry name" value="N-MYRISTOYL TRANSFERASE"/>
    <property type="match status" value="1"/>
</dbReference>
<dbReference type="PROSITE" id="PS00976">
    <property type="entry name" value="NMT_2"/>
    <property type="match status" value="1"/>
</dbReference>
<keyword evidence="4 5" id="KW-0012">Acyltransferase</keyword>
<accession>A0A5A8DTB6</accession>
<evidence type="ECO:0000256" key="3">
    <source>
        <dbReference type="ARBA" id="ARBA00022679"/>
    </source>
</evidence>
<dbReference type="InterPro" id="IPR022677">
    <property type="entry name" value="NMT_C"/>
</dbReference>
<dbReference type="GO" id="GO:0005737">
    <property type="term" value="C:cytoplasm"/>
    <property type="evidence" value="ECO:0007669"/>
    <property type="project" value="TreeGrafter"/>
</dbReference>
<dbReference type="EMBL" id="VLTO01000001">
    <property type="protein sequence ID" value="KAA0178236.1"/>
    <property type="molecule type" value="Genomic_DNA"/>
</dbReference>
<feature type="compositionally biased region" description="Basic and acidic residues" evidence="7">
    <location>
        <begin position="1"/>
        <end position="11"/>
    </location>
</feature>
<proteinExistence type="inferred from homology"/>
<keyword evidence="15" id="KW-1185">Reference proteome</keyword>
<comment type="caution">
    <text evidence="12">The sequence shown here is derived from an EMBL/GenBank/DDBJ whole genome shotgun (WGS) entry which is preliminary data.</text>
</comment>
<evidence type="ECO:0000313" key="10">
    <source>
        <dbReference type="EMBL" id="KAA0152931.1"/>
    </source>
</evidence>
<sequence>MSSKDGDKDAAKPAAAAEPADEVRAAAAGAEEDEDASPEAIQNLFHHMAMKQRAAAKDTGARAHGFWDKQPVPKLAEKPDQNEPIETKTVADVRATPYKLPPGFSWSSVDVADEKQLGELYDLLAKNYVEDDDAMFRFDYKPEFLRWALTAPGYYKDWMVGVRHASTGDLCAFISGIPVHTHVRGKEMSMCEINFLCVHKELRSKRLAPKLIKEVTRRVNLRDIWQAVYTAGVVVPSPVADCRYFHRTLNARKLLEIGFTRLGPRMTQLRFERLQKLAPEPVIEGWRPMAKHDISAVAKLLNAHLAKFALHLRFSDEEVRHWLLPREGVVSAYVVARPKAAADAAAAPEAAPAAAAAAASSGAGAAAAAAPGLSATNDKGETIVGFASYYLLPSTVLRHAKHSDLKAAYSYYNVAGEGVDLTRLMECSLIAARNEGMDVFNALHLMQNETFFKELKFGPGDGTLHYYLYNWKCAKMKPSDVGIVLL</sequence>
<dbReference type="AlphaFoldDB" id="A0A5A8DTB6"/>
<dbReference type="InterPro" id="IPR022676">
    <property type="entry name" value="NMT_N"/>
</dbReference>
<evidence type="ECO:0000313" key="15">
    <source>
        <dbReference type="Proteomes" id="UP000323011"/>
    </source>
</evidence>
<evidence type="ECO:0000313" key="11">
    <source>
        <dbReference type="EMBL" id="KAA0164279.1"/>
    </source>
</evidence>
<protein>
    <recommendedName>
        <fullName evidence="2 5">Glycylpeptide N-tetradecanoyltransferase</fullName>
        <ecNumber evidence="2 5">2.3.1.97</ecNumber>
    </recommendedName>
</protein>
<dbReference type="PIRSF" id="PIRSF015892">
    <property type="entry name" value="N-myristl_transf"/>
    <property type="match status" value="1"/>
</dbReference>
<dbReference type="InterPro" id="IPR022678">
    <property type="entry name" value="NMT_CS"/>
</dbReference>
<dbReference type="InterPro" id="IPR000903">
    <property type="entry name" value="NMT"/>
</dbReference>
<evidence type="ECO:0000256" key="6">
    <source>
        <dbReference type="RuleBase" id="RU004178"/>
    </source>
</evidence>
<dbReference type="Pfam" id="PF01233">
    <property type="entry name" value="NMT"/>
    <property type="match status" value="1"/>
</dbReference>
<evidence type="ECO:0000313" key="14">
    <source>
        <dbReference type="Proteomes" id="UP000322899"/>
    </source>
</evidence>
<name>A0A5A8DTB6_CAFRO</name>
<feature type="domain" description="Glycylpeptide N-tetradecanoyltransferase C-terminal" evidence="9">
    <location>
        <begin position="256"/>
        <end position="339"/>
    </location>
</feature>
<dbReference type="PANTHER" id="PTHR11377:SF5">
    <property type="entry name" value="GLYCYLPEPTIDE N-TETRADECANOYLTRANSFERASE"/>
    <property type="match status" value="1"/>
</dbReference>
<evidence type="ECO:0000313" key="12">
    <source>
        <dbReference type="EMBL" id="KAA0168692.1"/>
    </source>
</evidence>
<evidence type="ECO:0000259" key="9">
    <source>
        <dbReference type="Pfam" id="PF02799"/>
    </source>
</evidence>
<evidence type="ECO:0000256" key="5">
    <source>
        <dbReference type="RuleBase" id="RU000586"/>
    </source>
</evidence>
<dbReference type="PROSITE" id="PS00975">
    <property type="entry name" value="NMT_1"/>
    <property type="match status" value="1"/>
</dbReference>
<dbReference type="Proteomes" id="UP000322899">
    <property type="component" value="Unassembled WGS sequence"/>
</dbReference>
<dbReference type="EMBL" id="VLTM01000018">
    <property type="protein sequence ID" value="KAA0164279.1"/>
    <property type="molecule type" value="Genomic_DNA"/>
</dbReference>
<keyword evidence="3 5" id="KW-0808">Transferase</keyword>
<dbReference type="EMBL" id="VLTL01000027">
    <property type="protein sequence ID" value="KAA0168692.1"/>
    <property type="molecule type" value="Genomic_DNA"/>
</dbReference>
<dbReference type="Gene3D" id="3.40.630.170">
    <property type="match status" value="1"/>
</dbReference>
<dbReference type="Proteomes" id="UP000323011">
    <property type="component" value="Unassembled WGS sequence"/>
</dbReference>
<dbReference type="Proteomes" id="UP000324907">
    <property type="component" value="Unassembled WGS sequence"/>
</dbReference>
<evidence type="ECO:0000313" key="17">
    <source>
        <dbReference type="Proteomes" id="UP000325113"/>
    </source>
</evidence>
<reference evidence="14 15" key="1">
    <citation type="submission" date="2019-07" db="EMBL/GenBank/DDBJ databases">
        <title>Genomes of Cafeteria roenbergensis.</title>
        <authorList>
            <person name="Fischer M.G."/>
            <person name="Hackl T."/>
            <person name="Roman M."/>
        </authorList>
    </citation>
    <scope>NUCLEOTIDE SEQUENCE [LARGE SCALE GENOMIC DNA]</scope>
    <source>
        <strain evidence="10 15">BVI</strain>
        <strain evidence="11 17">Cflag</strain>
        <strain evidence="13 14">E4-10P</strain>
        <strain evidence="12 16">RCC970-E3</strain>
    </source>
</reference>
<evidence type="ECO:0000313" key="16">
    <source>
        <dbReference type="Proteomes" id="UP000324907"/>
    </source>
</evidence>
<comment type="similarity">
    <text evidence="1 6">Belongs to the NMT family.</text>
</comment>
<evidence type="ECO:0000256" key="2">
    <source>
        <dbReference type="ARBA" id="ARBA00012923"/>
    </source>
</evidence>
<dbReference type="GO" id="GO:0004379">
    <property type="term" value="F:glycylpeptide N-tetradecanoyltransferase activity"/>
    <property type="evidence" value="ECO:0007669"/>
    <property type="project" value="UniProtKB-EC"/>
</dbReference>
<feature type="domain" description="Glycylpeptide N-tetradecanoyltransferase C-terminal" evidence="9">
    <location>
        <begin position="378"/>
        <end position="479"/>
    </location>
</feature>
<dbReference type="Pfam" id="PF02799">
    <property type="entry name" value="NMT_C"/>
    <property type="match status" value="2"/>
</dbReference>
<dbReference type="EC" id="2.3.1.97" evidence="2 5"/>
<dbReference type="Proteomes" id="UP000325113">
    <property type="component" value="Unassembled WGS sequence"/>
</dbReference>
<gene>
    <name evidence="13" type="ORF">FNF27_00090</name>
    <name evidence="12" type="ORF">FNF28_02431</name>
    <name evidence="10" type="ORF">FNF29_03455</name>
    <name evidence="11" type="ORF">FNF31_02513</name>
</gene>
<dbReference type="InterPro" id="IPR016181">
    <property type="entry name" value="Acyl_CoA_acyltransferase"/>
</dbReference>
<evidence type="ECO:0000313" key="13">
    <source>
        <dbReference type="EMBL" id="KAA0178236.1"/>
    </source>
</evidence>
<organism evidence="12 16">
    <name type="scientific">Cafeteria roenbergensis</name>
    <name type="common">Marine flagellate</name>
    <dbReference type="NCBI Taxonomy" id="33653"/>
    <lineage>
        <taxon>Eukaryota</taxon>
        <taxon>Sar</taxon>
        <taxon>Stramenopiles</taxon>
        <taxon>Bigyra</taxon>
        <taxon>Opalozoa</taxon>
        <taxon>Bicosoecida</taxon>
        <taxon>Cafeteriaceae</taxon>
        <taxon>Cafeteria</taxon>
    </lineage>
</organism>
<dbReference type="OrthoDB" id="60315at2759"/>
<comment type="function">
    <text evidence="5">Adds a myristoyl group to the N-terminal glycine residue of certain cellular proteins.</text>
</comment>
<dbReference type="SUPFAM" id="SSF55729">
    <property type="entry name" value="Acyl-CoA N-acyltransferases (Nat)"/>
    <property type="match status" value="3"/>
</dbReference>